<evidence type="ECO:0000313" key="17">
    <source>
        <dbReference type="Proteomes" id="UP000199072"/>
    </source>
</evidence>
<dbReference type="STRING" id="1391627.SAMN05216464_11547"/>
<keyword evidence="9 14" id="KW-1133">Transmembrane helix</keyword>
<feature type="transmembrane region" description="Helical" evidence="14">
    <location>
        <begin position="51"/>
        <end position="70"/>
    </location>
</feature>
<evidence type="ECO:0000256" key="3">
    <source>
        <dbReference type="ARBA" id="ARBA00022516"/>
    </source>
</evidence>
<evidence type="ECO:0000256" key="6">
    <source>
        <dbReference type="ARBA" id="ARBA00022824"/>
    </source>
</evidence>
<comment type="cofactor">
    <cofactor evidence="1">
        <name>Zn(2+)</name>
        <dbReference type="ChEBI" id="CHEBI:29105"/>
    </cofactor>
</comment>
<keyword evidence="5" id="KW-0479">Metal-binding</keyword>
<dbReference type="Proteomes" id="UP000199072">
    <property type="component" value="Unassembled WGS sequence"/>
</dbReference>
<sequence length="212" mass="24752">MEKKFKSNSQESVRMFKSGLLESLSKVHFTVPIFVYGPVIIYGFYRAFSNSLPIAFIPVEILSGLFIWTFTEYVMHRYLFHSIPPGRMGERLHFVFHGVHHDYPSDKGRLVMPPSLSIPLATGFYFLYKAILPSEFVWGFFAAFLTGYLIYDIGHYAIHHFNFKSGIFKKIKQHHMLHHYQEPEKGYGVSSPLWDRIFNSGFKGNKRESRLQ</sequence>
<evidence type="ECO:0000256" key="5">
    <source>
        <dbReference type="ARBA" id="ARBA00022723"/>
    </source>
</evidence>
<dbReference type="GO" id="GO:0016020">
    <property type="term" value="C:membrane"/>
    <property type="evidence" value="ECO:0007669"/>
    <property type="project" value="InterPro"/>
</dbReference>
<evidence type="ECO:0000256" key="11">
    <source>
        <dbReference type="ARBA" id="ARBA00023098"/>
    </source>
</evidence>
<evidence type="ECO:0000256" key="8">
    <source>
        <dbReference type="ARBA" id="ARBA00022833"/>
    </source>
</evidence>
<dbReference type="GO" id="GO:0006633">
    <property type="term" value="P:fatty acid biosynthetic process"/>
    <property type="evidence" value="ECO:0007669"/>
    <property type="project" value="UniProtKB-KW"/>
</dbReference>
<evidence type="ECO:0000313" key="16">
    <source>
        <dbReference type="EMBL" id="SDF26249.1"/>
    </source>
</evidence>
<keyword evidence="3" id="KW-0444">Lipid biosynthesis</keyword>
<evidence type="ECO:0000256" key="13">
    <source>
        <dbReference type="ARBA" id="ARBA00023160"/>
    </source>
</evidence>
<keyword evidence="7" id="KW-0276">Fatty acid metabolism</keyword>
<gene>
    <name evidence="16" type="ORF">SAMN05216464_11547</name>
</gene>
<evidence type="ECO:0000256" key="10">
    <source>
        <dbReference type="ARBA" id="ARBA00023002"/>
    </source>
</evidence>
<keyword evidence="6" id="KW-0256">Endoplasmic reticulum</keyword>
<evidence type="ECO:0000256" key="4">
    <source>
        <dbReference type="ARBA" id="ARBA00022692"/>
    </source>
</evidence>
<dbReference type="GO" id="GO:0005506">
    <property type="term" value="F:iron ion binding"/>
    <property type="evidence" value="ECO:0007669"/>
    <property type="project" value="InterPro"/>
</dbReference>
<name>A0A1G7JP54_9SPHI</name>
<protein>
    <submittedName>
        <fullName evidence="16">Fatty acid hydroxylase superfamily protein</fullName>
    </submittedName>
</protein>
<reference evidence="16 17" key="1">
    <citation type="submission" date="2016-10" db="EMBL/GenBank/DDBJ databases">
        <authorList>
            <person name="de Groot N.N."/>
        </authorList>
    </citation>
    <scope>NUCLEOTIDE SEQUENCE [LARGE SCALE GENOMIC DNA]</scope>
    <source>
        <strain evidence="16 17">47C3B</strain>
    </source>
</reference>
<dbReference type="EMBL" id="FNAI01000015">
    <property type="protein sequence ID" value="SDF26249.1"/>
    <property type="molecule type" value="Genomic_DNA"/>
</dbReference>
<organism evidence="16 17">
    <name type="scientific">Mucilaginibacter pineti</name>
    <dbReference type="NCBI Taxonomy" id="1391627"/>
    <lineage>
        <taxon>Bacteria</taxon>
        <taxon>Pseudomonadati</taxon>
        <taxon>Bacteroidota</taxon>
        <taxon>Sphingobacteriia</taxon>
        <taxon>Sphingobacteriales</taxon>
        <taxon>Sphingobacteriaceae</taxon>
        <taxon>Mucilaginibacter</taxon>
    </lineage>
</organism>
<evidence type="ECO:0000256" key="1">
    <source>
        <dbReference type="ARBA" id="ARBA00001947"/>
    </source>
</evidence>
<dbReference type="Pfam" id="PF04116">
    <property type="entry name" value="FA_hydroxylase"/>
    <property type="match status" value="1"/>
</dbReference>
<keyword evidence="8" id="KW-0862">Zinc</keyword>
<dbReference type="InterPro" id="IPR014430">
    <property type="entry name" value="Scs7"/>
</dbReference>
<evidence type="ECO:0000256" key="9">
    <source>
        <dbReference type="ARBA" id="ARBA00022989"/>
    </source>
</evidence>
<keyword evidence="17" id="KW-1185">Reference proteome</keyword>
<keyword evidence="10" id="KW-0560">Oxidoreductase</keyword>
<dbReference type="AlphaFoldDB" id="A0A1G7JP54"/>
<accession>A0A1G7JP54</accession>
<keyword evidence="13" id="KW-0275">Fatty acid biosynthesis</keyword>
<dbReference type="PANTHER" id="PTHR12863:SF1">
    <property type="entry name" value="FATTY ACID 2-HYDROXYLASE"/>
    <property type="match status" value="1"/>
</dbReference>
<evidence type="ECO:0000256" key="2">
    <source>
        <dbReference type="ARBA" id="ARBA00004477"/>
    </source>
</evidence>
<feature type="transmembrane region" description="Helical" evidence="14">
    <location>
        <begin position="110"/>
        <end position="131"/>
    </location>
</feature>
<keyword evidence="11" id="KW-0443">Lipid metabolism</keyword>
<evidence type="ECO:0000259" key="15">
    <source>
        <dbReference type="Pfam" id="PF04116"/>
    </source>
</evidence>
<feature type="transmembrane region" description="Helical" evidence="14">
    <location>
        <begin position="137"/>
        <end position="158"/>
    </location>
</feature>
<comment type="subcellular location">
    <subcellularLocation>
        <location evidence="2">Endoplasmic reticulum membrane</location>
        <topology evidence="2">Multi-pass membrane protein</topology>
    </subcellularLocation>
</comment>
<dbReference type="RefSeq" id="WP_091154082.1">
    <property type="nucleotide sequence ID" value="NZ_FNAI01000015.1"/>
</dbReference>
<proteinExistence type="predicted"/>
<evidence type="ECO:0000256" key="12">
    <source>
        <dbReference type="ARBA" id="ARBA00023136"/>
    </source>
</evidence>
<keyword evidence="12 14" id="KW-0472">Membrane</keyword>
<evidence type="ECO:0000256" key="7">
    <source>
        <dbReference type="ARBA" id="ARBA00022832"/>
    </source>
</evidence>
<evidence type="ECO:0000256" key="14">
    <source>
        <dbReference type="SAM" id="Phobius"/>
    </source>
</evidence>
<dbReference type="OrthoDB" id="9784228at2"/>
<dbReference type="InterPro" id="IPR006694">
    <property type="entry name" value="Fatty_acid_hydroxylase"/>
</dbReference>
<feature type="transmembrane region" description="Helical" evidence="14">
    <location>
        <begin position="27"/>
        <end position="45"/>
    </location>
</feature>
<feature type="domain" description="Fatty acid hydroxylase" evidence="15">
    <location>
        <begin position="62"/>
        <end position="199"/>
    </location>
</feature>
<dbReference type="GO" id="GO:0080132">
    <property type="term" value="F:fatty acid 2-hydroxylase activity"/>
    <property type="evidence" value="ECO:0007669"/>
    <property type="project" value="InterPro"/>
</dbReference>
<dbReference type="PANTHER" id="PTHR12863">
    <property type="entry name" value="FATTY ACID HYDROXYLASE"/>
    <property type="match status" value="1"/>
</dbReference>
<keyword evidence="4 14" id="KW-0812">Transmembrane</keyword>